<evidence type="ECO:0000313" key="1">
    <source>
        <dbReference type="EMBL" id="APJ04624.1"/>
    </source>
</evidence>
<organism evidence="1 2">
    <name type="scientific">Silvanigrella aquatica</name>
    <dbReference type="NCBI Taxonomy" id="1915309"/>
    <lineage>
        <taxon>Bacteria</taxon>
        <taxon>Pseudomonadati</taxon>
        <taxon>Bdellovibrionota</taxon>
        <taxon>Oligoflexia</taxon>
        <taxon>Silvanigrellales</taxon>
        <taxon>Silvanigrellaceae</taxon>
        <taxon>Silvanigrella</taxon>
    </lineage>
</organism>
<proteinExistence type="predicted"/>
<protein>
    <submittedName>
        <fullName evidence="1">Uncharacterized protein</fullName>
    </submittedName>
</protein>
<gene>
    <name evidence="1" type="ORF">AXG55_12210</name>
</gene>
<dbReference type="EMBL" id="CP017834">
    <property type="protein sequence ID" value="APJ04624.1"/>
    <property type="molecule type" value="Genomic_DNA"/>
</dbReference>
<evidence type="ECO:0000313" key="2">
    <source>
        <dbReference type="Proteomes" id="UP000184731"/>
    </source>
</evidence>
<keyword evidence="2" id="KW-1185">Reference proteome</keyword>
<sequence length="122" mass="14494">MEIAKFFVNFTLGLYIGPQYLPNSNIYLLLNDKKLKSTMRIFCLLFNDKNINIKYLEKYFHETINKTALNINSISLSWLHGNDKPIKYFTSTVEKMIKLNHNREVKKFFIDLIDSQLVKLNR</sequence>
<reference evidence="1 2" key="1">
    <citation type="submission" date="2016-10" db="EMBL/GenBank/DDBJ databases">
        <title>Silvanigrella aquatica sp. nov., isolated from a freshwater lake located in the Black Forest, Germany, description of Silvanigrellaceae fam. nov., Silvanigrellales ord. nov., reclassification of the order Bdellovibrionales in the class Oligoflexia, reclassification of the families Bacteriovoracaceae and Halobacteriovoraceae in the new order Bacteriovoracales ord. nov., and reclassification of the family Pseudobacteriovoracaceae in the order Oligoflexiales.</title>
        <authorList>
            <person name="Hahn M.W."/>
            <person name="Schmidt J."/>
            <person name="Koll U."/>
            <person name="Rohde M."/>
            <person name="Verbag S."/>
            <person name="Pitt A."/>
            <person name="Nakai R."/>
            <person name="Naganuma T."/>
            <person name="Lang E."/>
        </authorList>
    </citation>
    <scope>NUCLEOTIDE SEQUENCE [LARGE SCALE GENOMIC DNA]</scope>
    <source>
        <strain evidence="1 2">MWH-Nonnen-W8red</strain>
    </source>
</reference>
<name>A0A1L4D356_9BACT</name>
<accession>A0A1L4D356</accession>
<dbReference type="KEGG" id="saqi:AXG55_12210"/>
<dbReference type="AlphaFoldDB" id="A0A1L4D356"/>
<dbReference type="STRING" id="1915309.AXG55_12210"/>
<dbReference type="Proteomes" id="UP000184731">
    <property type="component" value="Chromosome"/>
</dbReference>